<reference evidence="1" key="1">
    <citation type="submission" date="2022-03" db="EMBL/GenBank/DDBJ databases">
        <authorList>
            <person name="Sayadi A."/>
        </authorList>
    </citation>
    <scope>NUCLEOTIDE SEQUENCE</scope>
</reference>
<comment type="caution">
    <text evidence="1">The sequence shown here is derived from an EMBL/GenBank/DDBJ whole genome shotgun (WGS) entry which is preliminary data.</text>
</comment>
<dbReference type="AlphaFoldDB" id="A0A9P0PV43"/>
<protein>
    <submittedName>
        <fullName evidence="1">Uncharacterized protein</fullName>
    </submittedName>
</protein>
<gene>
    <name evidence="1" type="ORF">ACAOBT_LOCUS24271</name>
</gene>
<proteinExistence type="predicted"/>
<dbReference type="Proteomes" id="UP001152888">
    <property type="component" value="Unassembled WGS sequence"/>
</dbReference>
<dbReference type="EMBL" id="CAKOFQ010007321">
    <property type="protein sequence ID" value="CAH1998271.1"/>
    <property type="molecule type" value="Genomic_DNA"/>
</dbReference>
<evidence type="ECO:0000313" key="1">
    <source>
        <dbReference type="EMBL" id="CAH1998271.1"/>
    </source>
</evidence>
<organism evidence="1 2">
    <name type="scientific">Acanthoscelides obtectus</name>
    <name type="common">Bean weevil</name>
    <name type="synonym">Bruchus obtectus</name>
    <dbReference type="NCBI Taxonomy" id="200917"/>
    <lineage>
        <taxon>Eukaryota</taxon>
        <taxon>Metazoa</taxon>
        <taxon>Ecdysozoa</taxon>
        <taxon>Arthropoda</taxon>
        <taxon>Hexapoda</taxon>
        <taxon>Insecta</taxon>
        <taxon>Pterygota</taxon>
        <taxon>Neoptera</taxon>
        <taxon>Endopterygota</taxon>
        <taxon>Coleoptera</taxon>
        <taxon>Polyphaga</taxon>
        <taxon>Cucujiformia</taxon>
        <taxon>Chrysomeloidea</taxon>
        <taxon>Chrysomelidae</taxon>
        <taxon>Bruchinae</taxon>
        <taxon>Bruchini</taxon>
        <taxon>Acanthoscelides</taxon>
    </lineage>
</organism>
<evidence type="ECO:0000313" key="2">
    <source>
        <dbReference type="Proteomes" id="UP001152888"/>
    </source>
</evidence>
<name>A0A9P0PV43_ACAOB</name>
<keyword evidence="2" id="KW-1185">Reference proteome</keyword>
<accession>A0A9P0PV43</accession>
<sequence>MVCIEMTSGNSWQNKTGVLQIRTYLFFICQFDPELLLGSKCVDHLPVEVFHGRNKFLFNGQHRQRCKAIPGHSISKKG</sequence>